<name>A0A0B0P6W0_GOSAR</name>
<protein>
    <submittedName>
        <fullName evidence="1">Uncharacterized protein</fullName>
    </submittedName>
</protein>
<dbReference type="AlphaFoldDB" id="A0A0B0P6W0"/>
<reference evidence="2" key="1">
    <citation type="submission" date="2014-09" db="EMBL/GenBank/DDBJ databases">
        <authorList>
            <person name="Mudge J."/>
            <person name="Ramaraj T."/>
            <person name="Lindquist I.E."/>
            <person name="Bharti A.K."/>
            <person name="Sundararajan A."/>
            <person name="Cameron C.T."/>
            <person name="Woodward J.E."/>
            <person name="May G.D."/>
            <person name="Brubaker C."/>
            <person name="Broadhvest J."/>
            <person name="Wilkins T.A."/>
        </authorList>
    </citation>
    <scope>NUCLEOTIDE SEQUENCE</scope>
    <source>
        <strain evidence="2">cv. AKA8401</strain>
    </source>
</reference>
<proteinExistence type="predicted"/>
<gene>
    <name evidence="1" type="ORF">F383_24567</name>
</gene>
<dbReference type="Proteomes" id="UP000032142">
    <property type="component" value="Unassembled WGS sequence"/>
</dbReference>
<evidence type="ECO:0000313" key="2">
    <source>
        <dbReference type="Proteomes" id="UP000032142"/>
    </source>
</evidence>
<keyword evidence="2" id="KW-1185">Reference proteome</keyword>
<dbReference type="EMBL" id="KN414090">
    <property type="protein sequence ID" value="KHG19834.1"/>
    <property type="molecule type" value="Genomic_DNA"/>
</dbReference>
<evidence type="ECO:0000313" key="1">
    <source>
        <dbReference type="EMBL" id="KHG19834.1"/>
    </source>
</evidence>
<sequence length="20" mass="2225">MNYAYVLVISRNPNPVTDTG</sequence>
<accession>A0A0B0P6W0</accession>
<organism evidence="1 2">
    <name type="scientific">Gossypium arboreum</name>
    <name type="common">Tree cotton</name>
    <name type="synonym">Gossypium nanking</name>
    <dbReference type="NCBI Taxonomy" id="29729"/>
    <lineage>
        <taxon>Eukaryota</taxon>
        <taxon>Viridiplantae</taxon>
        <taxon>Streptophyta</taxon>
        <taxon>Embryophyta</taxon>
        <taxon>Tracheophyta</taxon>
        <taxon>Spermatophyta</taxon>
        <taxon>Magnoliopsida</taxon>
        <taxon>eudicotyledons</taxon>
        <taxon>Gunneridae</taxon>
        <taxon>Pentapetalae</taxon>
        <taxon>rosids</taxon>
        <taxon>malvids</taxon>
        <taxon>Malvales</taxon>
        <taxon>Malvaceae</taxon>
        <taxon>Malvoideae</taxon>
        <taxon>Gossypium</taxon>
    </lineage>
</organism>